<accession>A0A8S9M5V3</accession>
<sequence length="451" mass="50786">MPEGKRGWMHDSEPELLSTGTWRPGYNLCTQVNRSCSFSADFPWAGHLSSNPSFPEVKDLGCIPLDVKAYSWGSRPEVVLSWLAQERSMLHWASTSACRWQDPGLACQWMARLVGLAGEDHLYMLKSAIGDLLPRSEVGILDLGFALQTYALTLGWRSSVLDSSRVKTAIFLISSSGGTRPFVEGWRPILCRTTLGYRLSGTLSWSQVFLFCHLGYIFSKSGDCGNILLRSGGSGIYPPETWRFVGLVPRNPEFVELILLEPEGFGVDPSETWRFPDAGELLCEATVLLRPWAWRACVDMISCDRVPRLVYRQELTWVWSRNRLTYLPLLSTWSRPPLEILKGTWPWLPLEVYQGILPEKAVLRRSELAFRGVIGFELLARRRSSSVPGAWAGFPALGQGSFRETTPVEFDKYSKALYPPSYQEFVKVVNPAGRYCAMLEDLSSFSYVAEL</sequence>
<reference evidence="1" key="1">
    <citation type="submission" date="2019-12" db="EMBL/GenBank/DDBJ databases">
        <title>Genome sequencing and annotation of Brassica cretica.</title>
        <authorList>
            <person name="Studholme D.J."/>
            <person name="Sarris P.F."/>
        </authorList>
    </citation>
    <scope>NUCLEOTIDE SEQUENCE</scope>
    <source>
        <strain evidence="1">PFS-102/07</strain>
        <tissue evidence="1">Leaf</tissue>
    </source>
</reference>
<protein>
    <submittedName>
        <fullName evidence="1">Uncharacterized protein</fullName>
    </submittedName>
</protein>
<comment type="caution">
    <text evidence="1">The sequence shown here is derived from an EMBL/GenBank/DDBJ whole genome shotgun (WGS) entry which is preliminary data.</text>
</comment>
<organism evidence="1">
    <name type="scientific">Brassica cretica</name>
    <name type="common">Mustard</name>
    <dbReference type="NCBI Taxonomy" id="69181"/>
    <lineage>
        <taxon>Eukaryota</taxon>
        <taxon>Viridiplantae</taxon>
        <taxon>Streptophyta</taxon>
        <taxon>Embryophyta</taxon>
        <taxon>Tracheophyta</taxon>
        <taxon>Spermatophyta</taxon>
        <taxon>Magnoliopsida</taxon>
        <taxon>eudicotyledons</taxon>
        <taxon>Gunneridae</taxon>
        <taxon>Pentapetalae</taxon>
        <taxon>rosids</taxon>
        <taxon>malvids</taxon>
        <taxon>Brassicales</taxon>
        <taxon>Brassicaceae</taxon>
        <taxon>Brassiceae</taxon>
        <taxon>Brassica</taxon>
    </lineage>
</organism>
<gene>
    <name evidence="1" type="ORF">F2Q70_00012264</name>
</gene>
<dbReference type="EMBL" id="QGKY02000089">
    <property type="protein sequence ID" value="KAF2615440.1"/>
    <property type="molecule type" value="Genomic_DNA"/>
</dbReference>
<dbReference type="AlphaFoldDB" id="A0A8S9M5V3"/>
<name>A0A8S9M5V3_BRACR</name>
<proteinExistence type="predicted"/>
<evidence type="ECO:0000313" key="1">
    <source>
        <dbReference type="EMBL" id="KAF2615440.1"/>
    </source>
</evidence>